<evidence type="ECO:0000256" key="2">
    <source>
        <dbReference type="ARBA" id="ARBA00022723"/>
    </source>
</evidence>
<dbReference type="Proteomes" id="UP000247772">
    <property type="component" value="Unassembled WGS sequence"/>
</dbReference>
<dbReference type="GO" id="GO:0051539">
    <property type="term" value="F:4 iron, 4 sulfur cluster binding"/>
    <property type="evidence" value="ECO:0007669"/>
    <property type="project" value="UniProtKB-KW"/>
</dbReference>
<keyword evidence="1" id="KW-0004">4Fe-4S</keyword>
<organism evidence="8 9">
    <name type="scientific">Paraburkholderia silvatlantica</name>
    <dbReference type="NCBI Taxonomy" id="321895"/>
    <lineage>
        <taxon>Bacteria</taxon>
        <taxon>Pseudomonadati</taxon>
        <taxon>Pseudomonadota</taxon>
        <taxon>Betaproteobacteria</taxon>
        <taxon>Burkholderiales</taxon>
        <taxon>Burkholderiaceae</taxon>
        <taxon>Paraburkholderia</taxon>
    </lineage>
</organism>
<dbReference type="EMBL" id="QJSQ01000002">
    <property type="protein sequence ID" value="PYE27399.1"/>
    <property type="molecule type" value="Genomic_DNA"/>
</dbReference>
<evidence type="ECO:0000313" key="10">
    <source>
        <dbReference type="Proteomes" id="UP000533533"/>
    </source>
</evidence>
<dbReference type="PANTHER" id="PTHR32479:SF19">
    <property type="entry name" value="ANAEROBIC GLYCEROL-3-PHOSPHATE DEHYDROGENASE SUBUNIT C"/>
    <property type="match status" value="1"/>
</dbReference>
<keyword evidence="10" id="KW-1185">Reference proteome</keyword>
<evidence type="ECO:0000256" key="3">
    <source>
        <dbReference type="ARBA" id="ARBA00022737"/>
    </source>
</evidence>
<dbReference type="RefSeq" id="WP_110383392.1">
    <property type="nucleotide sequence ID" value="NZ_JACHVZ010000008.1"/>
</dbReference>
<dbReference type="EMBL" id="JACHVZ010000008">
    <property type="protein sequence ID" value="MBB2928708.1"/>
    <property type="molecule type" value="Genomic_DNA"/>
</dbReference>
<dbReference type="Pfam" id="PF02754">
    <property type="entry name" value="CCG"/>
    <property type="match status" value="2"/>
</dbReference>
<protein>
    <submittedName>
        <fullName evidence="8">Fe-S oxidoreductase</fullName>
    </submittedName>
</protein>
<evidence type="ECO:0000259" key="6">
    <source>
        <dbReference type="Pfam" id="PF02754"/>
    </source>
</evidence>
<dbReference type="GO" id="GO:0046872">
    <property type="term" value="F:metal ion binding"/>
    <property type="evidence" value="ECO:0007669"/>
    <property type="project" value="UniProtKB-KW"/>
</dbReference>
<dbReference type="PANTHER" id="PTHR32479">
    <property type="entry name" value="GLYCOLATE OXIDASE IRON-SULFUR SUBUNIT"/>
    <property type="match status" value="1"/>
</dbReference>
<evidence type="ECO:0000256" key="5">
    <source>
        <dbReference type="ARBA" id="ARBA00023014"/>
    </source>
</evidence>
<keyword evidence="2" id="KW-0479">Metal-binding</keyword>
<name>A0A2U1AFV5_9BURK</name>
<dbReference type="InterPro" id="IPR004017">
    <property type="entry name" value="Cys_rich_dom"/>
</dbReference>
<comment type="caution">
    <text evidence="8">The sequence shown here is derived from an EMBL/GenBank/DDBJ whole genome shotgun (WGS) entry which is preliminary data.</text>
</comment>
<dbReference type="PROSITE" id="PS00198">
    <property type="entry name" value="4FE4S_FER_1"/>
    <property type="match status" value="1"/>
</dbReference>
<keyword evidence="4" id="KW-0408">Iron</keyword>
<dbReference type="GO" id="GO:0016491">
    <property type="term" value="F:oxidoreductase activity"/>
    <property type="evidence" value="ECO:0007669"/>
    <property type="project" value="UniProtKB-ARBA"/>
</dbReference>
<evidence type="ECO:0000256" key="1">
    <source>
        <dbReference type="ARBA" id="ARBA00022485"/>
    </source>
</evidence>
<dbReference type="OrthoDB" id="9765258at2"/>
<keyword evidence="3" id="KW-0677">Repeat</keyword>
<feature type="domain" description="Cysteine-rich" evidence="6">
    <location>
        <begin position="204"/>
        <end position="287"/>
    </location>
</feature>
<feature type="domain" description="Cysteine-rich" evidence="6">
    <location>
        <begin position="336"/>
        <end position="416"/>
    </location>
</feature>
<dbReference type="Proteomes" id="UP000533533">
    <property type="component" value="Unassembled WGS sequence"/>
</dbReference>
<dbReference type="InterPro" id="IPR017900">
    <property type="entry name" value="4Fe4S_Fe_S_CS"/>
</dbReference>
<dbReference type="SUPFAM" id="SSF46548">
    <property type="entry name" value="alpha-helical ferredoxin"/>
    <property type="match status" value="1"/>
</dbReference>
<evidence type="ECO:0000313" key="7">
    <source>
        <dbReference type="EMBL" id="MBB2928708.1"/>
    </source>
</evidence>
<reference evidence="8 9" key="1">
    <citation type="submission" date="2018-06" db="EMBL/GenBank/DDBJ databases">
        <title>Genomic Encyclopedia of Type Strains, Phase IV (KMG-V): Genome sequencing to study the core and pangenomes of soil and plant-associated prokaryotes.</title>
        <authorList>
            <person name="Whitman W."/>
        </authorList>
    </citation>
    <scope>NUCLEOTIDE SEQUENCE [LARGE SCALE GENOMIC DNA]</scope>
    <source>
        <strain evidence="8 9">SRCL-318</strain>
        <strain evidence="7 10">SRMrh-85</strain>
    </source>
</reference>
<evidence type="ECO:0000313" key="9">
    <source>
        <dbReference type="Proteomes" id="UP000247772"/>
    </source>
</evidence>
<sequence length="450" mass="50059">MPHKEGSLEAPTRHPLDWRSDAFYDQAQLDTELARVFDICAGCRRCVSLCGAFPTLFDLVDETDTGEAHDVDKASFDKVVDQCYLCDLCYMTKCPYVPPHPWNVDFPHLMLRAKAVHYRKGEVKLRDRVLSNTDALGQIAGIPVVTQAVNAINHTKAMRGAMEDMLGVDRKAWLPDFATHKFRNVAKRAASSEVRDGERTPGKVAIYATCYVNFNEPGIGHDLLAVLDHNEIPYELVKSEWCCGMPLLEQGNLEGVAHKQSQNMPMLARYAREGYALIGAVPSCVLMYKHELPLMFPDDASTKAVSDAFWDPFEYLVARHRDGLLKTDFRSPLGNVSYHVPCHARVQNIGRKTFDLLSLVPETKVTVVERCSGHAGTFGVKKEFHAMSMKIGTPVFKQMGQAEPGQAGPNFISSDCQLAGHHIAQGIEENQLGEPPLAHPITLLRRAYGI</sequence>
<evidence type="ECO:0000313" key="8">
    <source>
        <dbReference type="EMBL" id="PYE27399.1"/>
    </source>
</evidence>
<keyword evidence="5" id="KW-0411">Iron-sulfur</keyword>
<gene>
    <name evidence="8" type="ORF">C7410_10282</name>
    <name evidence="7" type="ORF">FHX59_003139</name>
</gene>
<dbReference type="AlphaFoldDB" id="A0A2U1AFV5"/>
<accession>A0A2U1AFV5</accession>
<proteinExistence type="predicted"/>
<evidence type="ECO:0000256" key="4">
    <source>
        <dbReference type="ARBA" id="ARBA00023004"/>
    </source>
</evidence>